<dbReference type="Proteomes" id="UP000469558">
    <property type="component" value="Unassembled WGS sequence"/>
</dbReference>
<dbReference type="AlphaFoldDB" id="A0A8T9BXZ2"/>
<sequence length="197" mass="20877">MAVILLPLITILLASLASLVHAIPSVKAIQVGAGNCSAFPSTFVGAGDNADGFVFSPDQADDSSINGLTTGITGSTLVVYKNSTDVLETIFCCDFGGTILDGFGIRSLLLPPTISNDTQLAYMSEGIKPQTYVHEVNGTRQAGTFLGWANVTTWAFKTATWNPDFWQMRLLVSESGDSKGASLSEGEFMGFLKVQLP</sequence>
<organism evidence="2 3">
    <name type="scientific">Lachnellula suecica</name>
    <dbReference type="NCBI Taxonomy" id="602035"/>
    <lineage>
        <taxon>Eukaryota</taxon>
        <taxon>Fungi</taxon>
        <taxon>Dikarya</taxon>
        <taxon>Ascomycota</taxon>
        <taxon>Pezizomycotina</taxon>
        <taxon>Leotiomycetes</taxon>
        <taxon>Helotiales</taxon>
        <taxon>Lachnaceae</taxon>
        <taxon>Lachnellula</taxon>
    </lineage>
</organism>
<feature type="signal peptide" evidence="1">
    <location>
        <begin position="1"/>
        <end position="22"/>
    </location>
</feature>
<protein>
    <submittedName>
        <fullName evidence="2">Uncharacterized protein</fullName>
    </submittedName>
</protein>
<proteinExistence type="predicted"/>
<evidence type="ECO:0000313" key="3">
    <source>
        <dbReference type="Proteomes" id="UP000469558"/>
    </source>
</evidence>
<comment type="caution">
    <text evidence="2">The sequence shown here is derived from an EMBL/GenBank/DDBJ whole genome shotgun (WGS) entry which is preliminary data.</text>
</comment>
<dbReference type="OrthoDB" id="3545468at2759"/>
<dbReference type="EMBL" id="QGMK01001361">
    <property type="protein sequence ID" value="TVY68955.1"/>
    <property type="molecule type" value="Genomic_DNA"/>
</dbReference>
<keyword evidence="3" id="KW-1185">Reference proteome</keyword>
<name>A0A8T9BXZ2_9HELO</name>
<evidence type="ECO:0000256" key="1">
    <source>
        <dbReference type="SAM" id="SignalP"/>
    </source>
</evidence>
<keyword evidence="1" id="KW-0732">Signal</keyword>
<accession>A0A8T9BXZ2</accession>
<feature type="chain" id="PRO_5035820246" evidence="1">
    <location>
        <begin position="23"/>
        <end position="197"/>
    </location>
</feature>
<evidence type="ECO:0000313" key="2">
    <source>
        <dbReference type="EMBL" id="TVY68955.1"/>
    </source>
</evidence>
<reference evidence="2 3" key="1">
    <citation type="submission" date="2018-05" db="EMBL/GenBank/DDBJ databases">
        <title>Genome sequencing and assembly of the regulated plant pathogen Lachnellula willkommii and related sister species for the development of diagnostic species identification markers.</title>
        <authorList>
            <person name="Giroux E."/>
            <person name="Bilodeau G."/>
        </authorList>
    </citation>
    <scope>NUCLEOTIDE SEQUENCE [LARGE SCALE GENOMIC DNA]</scope>
    <source>
        <strain evidence="2 3">CBS 268.59</strain>
    </source>
</reference>
<gene>
    <name evidence="2" type="ORF">LSUE1_G006158</name>
</gene>